<dbReference type="Pfam" id="PF00027">
    <property type="entry name" value="cNMP_binding"/>
    <property type="match status" value="1"/>
</dbReference>
<comment type="caution">
    <text evidence="2">The sequence shown here is derived from an EMBL/GenBank/DDBJ whole genome shotgun (WGS) entry which is preliminary data.</text>
</comment>
<dbReference type="PROSITE" id="PS50042">
    <property type="entry name" value="CNMP_BINDING_3"/>
    <property type="match status" value="1"/>
</dbReference>
<evidence type="ECO:0000313" key="3">
    <source>
        <dbReference type="Proteomes" id="UP000244168"/>
    </source>
</evidence>
<organism evidence="2 3">
    <name type="scientific">Mucilaginibacter yixingensis</name>
    <dbReference type="NCBI Taxonomy" id="1295612"/>
    <lineage>
        <taxon>Bacteria</taxon>
        <taxon>Pseudomonadati</taxon>
        <taxon>Bacteroidota</taxon>
        <taxon>Sphingobacteriia</taxon>
        <taxon>Sphingobacteriales</taxon>
        <taxon>Sphingobacteriaceae</taxon>
        <taxon>Mucilaginibacter</taxon>
    </lineage>
</organism>
<keyword evidence="3" id="KW-1185">Reference proteome</keyword>
<dbReference type="InterPro" id="IPR014710">
    <property type="entry name" value="RmlC-like_jellyroll"/>
</dbReference>
<dbReference type="InterPro" id="IPR000595">
    <property type="entry name" value="cNMP-bd_dom"/>
</dbReference>
<dbReference type="InterPro" id="IPR018490">
    <property type="entry name" value="cNMP-bd_dom_sf"/>
</dbReference>
<sequence length="231" mass="26851">MWENYFTSNNYSDALFDACLAFLFVCSTHRPLLFLSLTMKTEFESYLRSETALSAAEIRLISDCADTRKLHRNEALLTPGEVCRHKVFIAKGMLRTYSVKEDGSEHILQFSPEHTWTLDAESYDTQTPSRYYISAIENSEVLLWTRNDFLRLLSELPLLKKYADHIVSRTMHSTRQRLHTTLSGTPEEKYDDFVQHYPNLLTRLPLRMIAAYLGISLKTLTRLRSAQLQRS</sequence>
<name>A0A2T5JB91_9SPHI</name>
<dbReference type="AlphaFoldDB" id="A0A2T5JB91"/>
<proteinExistence type="predicted"/>
<dbReference type="CDD" id="cd00038">
    <property type="entry name" value="CAP_ED"/>
    <property type="match status" value="1"/>
</dbReference>
<protein>
    <submittedName>
        <fullName evidence="2">CRP-like cAMP-binding protein</fullName>
    </submittedName>
</protein>
<reference evidence="2 3" key="1">
    <citation type="submission" date="2018-04" db="EMBL/GenBank/DDBJ databases">
        <title>Genomic Encyclopedia of Archaeal and Bacterial Type Strains, Phase II (KMG-II): from individual species to whole genera.</title>
        <authorList>
            <person name="Goeker M."/>
        </authorList>
    </citation>
    <scope>NUCLEOTIDE SEQUENCE [LARGE SCALE GENOMIC DNA]</scope>
    <source>
        <strain evidence="2 3">DSM 26809</strain>
    </source>
</reference>
<dbReference type="EMBL" id="QAOQ01000003">
    <property type="protein sequence ID" value="PTQ98125.1"/>
    <property type="molecule type" value="Genomic_DNA"/>
</dbReference>
<feature type="domain" description="Cyclic nucleotide-binding" evidence="1">
    <location>
        <begin position="53"/>
        <end position="161"/>
    </location>
</feature>
<evidence type="ECO:0000313" key="2">
    <source>
        <dbReference type="EMBL" id="PTQ98125.1"/>
    </source>
</evidence>
<dbReference type="Proteomes" id="UP000244168">
    <property type="component" value="Unassembled WGS sequence"/>
</dbReference>
<dbReference type="SUPFAM" id="SSF51206">
    <property type="entry name" value="cAMP-binding domain-like"/>
    <property type="match status" value="1"/>
</dbReference>
<accession>A0A2T5JB91</accession>
<dbReference type="Gene3D" id="2.60.120.10">
    <property type="entry name" value="Jelly Rolls"/>
    <property type="match status" value="1"/>
</dbReference>
<gene>
    <name evidence="2" type="ORF">C8P68_103285</name>
</gene>
<evidence type="ECO:0000259" key="1">
    <source>
        <dbReference type="PROSITE" id="PS50042"/>
    </source>
</evidence>